<dbReference type="RefSeq" id="WP_189653016.1">
    <property type="nucleotide sequence ID" value="NZ_BMRC01000034.1"/>
</dbReference>
<sequence>MRKMTTVVLAGLATGVLGMGGAVAAYAALGGAQGPGVRAAAVVNANGSVVRSKGVTGVRKLSTGQYCIELDSDYDAARSVPVATKRWGAPWNSTVFVDADTTACGSADRHVFVAGGNNGANADLPFHVIVP</sequence>
<gene>
    <name evidence="2" type="ORF">ACFFV7_49135</name>
</gene>
<keyword evidence="3" id="KW-1185">Reference proteome</keyword>
<accession>A0ABV5IXC0</accession>
<name>A0ABV5IXC0_9ACTN</name>
<dbReference type="EMBL" id="JBHMEI010000098">
    <property type="protein sequence ID" value="MFB9209222.1"/>
    <property type="molecule type" value="Genomic_DNA"/>
</dbReference>
<proteinExistence type="predicted"/>
<comment type="caution">
    <text evidence="2">The sequence shown here is derived from an EMBL/GenBank/DDBJ whole genome shotgun (WGS) entry which is preliminary data.</text>
</comment>
<evidence type="ECO:0000313" key="2">
    <source>
        <dbReference type="EMBL" id="MFB9209222.1"/>
    </source>
</evidence>
<keyword evidence="1" id="KW-0732">Signal</keyword>
<evidence type="ECO:0000256" key="1">
    <source>
        <dbReference type="SAM" id="SignalP"/>
    </source>
</evidence>
<feature type="chain" id="PRO_5046201094" evidence="1">
    <location>
        <begin position="25"/>
        <end position="131"/>
    </location>
</feature>
<feature type="signal peptide" evidence="1">
    <location>
        <begin position="1"/>
        <end position="24"/>
    </location>
</feature>
<reference evidence="2 3" key="1">
    <citation type="submission" date="2024-09" db="EMBL/GenBank/DDBJ databases">
        <authorList>
            <person name="Sun Q."/>
            <person name="Mori K."/>
        </authorList>
    </citation>
    <scope>NUCLEOTIDE SEQUENCE [LARGE SCALE GENOMIC DNA]</scope>
    <source>
        <strain evidence="2 3">CCM 3426</strain>
    </source>
</reference>
<organism evidence="2 3">
    <name type="scientific">Nonomuraea spiralis</name>
    <dbReference type="NCBI Taxonomy" id="46182"/>
    <lineage>
        <taxon>Bacteria</taxon>
        <taxon>Bacillati</taxon>
        <taxon>Actinomycetota</taxon>
        <taxon>Actinomycetes</taxon>
        <taxon>Streptosporangiales</taxon>
        <taxon>Streptosporangiaceae</taxon>
        <taxon>Nonomuraea</taxon>
    </lineage>
</organism>
<protein>
    <submittedName>
        <fullName evidence="2">Uncharacterized protein</fullName>
    </submittedName>
</protein>
<evidence type="ECO:0000313" key="3">
    <source>
        <dbReference type="Proteomes" id="UP001589647"/>
    </source>
</evidence>
<dbReference type="Proteomes" id="UP001589647">
    <property type="component" value="Unassembled WGS sequence"/>
</dbReference>